<evidence type="ECO:0008006" key="3">
    <source>
        <dbReference type="Google" id="ProtNLM"/>
    </source>
</evidence>
<organism evidence="2">
    <name type="scientific">marine metagenome</name>
    <dbReference type="NCBI Taxonomy" id="408172"/>
    <lineage>
        <taxon>unclassified sequences</taxon>
        <taxon>metagenomes</taxon>
        <taxon>ecological metagenomes</taxon>
    </lineage>
</organism>
<proteinExistence type="inferred from homology"/>
<dbReference type="AlphaFoldDB" id="A0A382NA27"/>
<dbReference type="InterPro" id="IPR001128">
    <property type="entry name" value="Cyt_P450"/>
</dbReference>
<dbReference type="GO" id="GO:0005506">
    <property type="term" value="F:iron ion binding"/>
    <property type="evidence" value="ECO:0007669"/>
    <property type="project" value="InterPro"/>
</dbReference>
<dbReference type="GO" id="GO:0004497">
    <property type="term" value="F:monooxygenase activity"/>
    <property type="evidence" value="ECO:0007669"/>
    <property type="project" value="InterPro"/>
</dbReference>
<dbReference type="Gene3D" id="1.10.630.10">
    <property type="entry name" value="Cytochrome P450"/>
    <property type="match status" value="1"/>
</dbReference>
<accession>A0A382NA27</accession>
<dbReference type="InterPro" id="IPR036396">
    <property type="entry name" value="Cyt_P450_sf"/>
</dbReference>
<dbReference type="PANTHER" id="PTHR46696:SF3">
    <property type="entry name" value="PULCHERRIMINIC ACID SYNTHASE"/>
    <property type="match status" value="1"/>
</dbReference>
<protein>
    <recommendedName>
        <fullName evidence="3">Cytochrome P450</fullName>
    </recommendedName>
</protein>
<dbReference type="EMBL" id="UINC01098242">
    <property type="protein sequence ID" value="SVC56612.1"/>
    <property type="molecule type" value="Genomic_DNA"/>
</dbReference>
<dbReference type="InterPro" id="IPR002397">
    <property type="entry name" value="Cyt_P450_B"/>
</dbReference>
<feature type="non-terminal residue" evidence="2">
    <location>
        <position position="1"/>
    </location>
</feature>
<sequence length="332" mass="35494">PDTFTVDDPRFSTARVVGPSMLSTDGDEHARHRMPFAPPFRQAAVRDGFEAWTAGEARRLVTTVVDDSRADLRAVLAGPLAVSVITRALGLVGTDPARVLAWYRAIVAGVEGVNAGRDVGRDTRLAVADLRRAVDRTVGESAGSLLAEVAYEGSLTPDEVFSNTAVLMFGAIETSEGMTANALAHLIGDPSQLAAVADDRSLVPDAVEESLRMEPAATLVDRYATREVDLLEARIGVGDLVTVSLAGANRDPVVFDDPDRFDVRRPNLHLQLAFVKGPHVCLGLHLARLQTIAAVDTVLDLLPGVRLDDGFEPARGLVFRKPAAVPVTWDPV</sequence>
<comment type="similarity">
    <text evidence="1">Belongs to the cytochrome P450 family.</text>
</comment>
<reference evidence="2" key="1">
    <citation type="submission" date="2018-05" db="EMBL/GenBank/DDBJ databases">
        <authorList>
            <person name="Lanie J.A."/>
            <person name="Ng W.-L."/>
            <person name="Kazmierczak K.M."/>
            <person name="Andrzejewski T.M."/>
            <person name="Davidsen T.M."/>
            <person name="Wayne K.J."/>
            <person name="Tettelin H."/>
            <person name="Glass J.I."/>
            <person name="Rusch D."/>
            <person name="Podicherti R."/>
            <person name="Tsui H.-C.T."/>
            <person name="Winkler M.E."/>
        </authorList>
    </citation>
    <scope>NUCLEOTIDE SEQUENCE</scope>
</reference>
<evidence type="ECO:0000256" key="1">
    <source>
        <dbReference type="ARBA" id="ARBA00010617"/>
    </source>
</evidence>
<dbReference type="GO" id="GO:0020037">
    <property type="term" value="F:heme binding"/>
    <property type="evidence" value="ECO:0007669"/>
    <property type="project" value="InterPro"/>
</dbReference>
<dbReference type="Pfam" id="PF00067">
    <property type="entry name" value="p450"/>
    <property type="match status" value="1"/>
</dbReference>
<dbReference type="SUPFAM" id="SSF48264">
    <property type="entry name" value="Cytochrome P450"/>
    <property type="match status" value="1"/>
</dbReference>
<evidence type="ECO:0000313" key="2">
    <source>
        <dbReference type="EMBL" id="SVC56612.1"/>
    </source>
</evidence>
<name>A0A382NA27_9ZZZZ</name>
<dbReference type="PRINTS" id="PR00359">
    <property type="entry name" value="BP450"/>
</dbReference>
<gene>
    <name evidence="2" type="ORF">METZ01_LOCUS309466</name>
</gene>
<dbReference type="PANTHER" id="PTHR46696">
    <property type="entry name" value="P450, PUTATIVE (EUROFUNG)-RELATED"/>
    <property type="match status" value="1"/>
</dbReference>
<dbReference type="GO" id="GO:0016705">
    <property type="term" value="F:oxidoreductase activity, acting on paired donors, with incorporation or reduction of molecular oxygen"/>
    <property type="evidence" value="ECO:0007669"/>
    <property type="project" value="InterPro"/>
</dbReference>